<dbReference type="NCBIfam" id="TIGR02494">
    <property type="entry name" value="PFLE_PFLC"/>
    <property type="match status" value="1"/>
</dbReference>
<dbReference type="Gene3D" id="3.30.70.20">
    <property type="match status" value="1"/>
</dbReference>
<organism evidence="12 13">
    <name type="scientific">Clostridium algifaecis</name>
    <dbReference type="NCBI Taxonomy" id="1472040"/>
    <lineage>
        <taxon>Bacteria</taxon>
        <taxon>Bacillati</taxon>
        <taxon>Bacillota</taxon>
        <taxon>Clostridia</taxon>
        <taxon>Eubacteriales</taxon>
        <taxon>Clostridiaceae</taxon>
        <taxon>Clostridium</taxon>
    </lineage>
</organism>
<dbReference type="PANTHER" id="PTHR30352">
    <property type="entry name" value="PYRUVATE FORMATE-LYASE-ACTIVATING ENZYME"/>
    <property type="match status" value="1"/>
</dbReference>
<keyword evidence="7" id="KW-0408">Iron</keyword>
<comment type="cofactor">
    <cofactor evidence="1">
        <name>[4Fe-4S] cluster</name>
        <dbReference type="ChEBI" id="CHEBI:49883"/>
    </cofactor>
</comment>
<dbReference type="RefSeq" id="WP_209703209.1">
    <property type="nucleotide sequence ID" value="NZ_JAGGLM010000027.1"/>
</dbReference>
<dbReference type="InterPro" id="IPR012839">
    <property type="entry name" value="Organic_radical_activase"/>
</dbReference>
<evidence type="ECO:0000256" key="3">
    <source>
        <dbReference type="ARBA" id="ARBA00022485"/>
    </source>
</evidence>
<dbReference type="GO" id="GO:0016829">
    <property type="term" value="F:lyase activity"/>
    <property type="evidence" value="ECO:0007669"/>
    <property type="project" value="UniProtKB-KW"/>
</dbReference>
<dbReference type="SFLD" id="SFLDG01066">
    <property type="entry name" value="organic_radical-activating_enz"/>
    <property type="match status" value="1"/>
</dbReference>
<keyword evidence="3" id="KW-0004">4Fe-4S</keyword>
<dbReference type="Pfam" id="PF13353">
    <property type="entry name" value="Fer4_12"/>
    <property type="match status" value="1"/>
</dbReference>
<feature type="domain" description="4Fe-4S ferredoxin-type" evidence="10">
    <location>
        <begin position="79"/>
        <end position="108"/>
    </location>
</feature>
<evidence type="ECO:0000259" key="10">
    <source>
        <dbReference type="PROSITE" id="PS51379"/>
    </source>
</evidence>
<keyword evidence="8" id="KW-0411">Iron-sulfur</keyword>
<dbReference type="PIRSF" id="PIRSF000371">
    <property type="entry name" value="PFL_act_enz"/>
    <property type="match status" value="1"/>
</dbReference>
<dbReference type="PROSITE" id="PS01087">
    <property type="entry name" value="RADICAL_ACTIVATING"/>
    <property type="match status" value="1"/>
</dbReference>
<dbReference type="SUPFAM" id="SSF102114">
    <property type="entry name" value="Radical SAM enzymes"/>
    <property type="match status" value="1"/>
</dbReference>
<dbReference type="InterPro" id="IPR007197">
    <property type="entry name" value="rSAM"/>
</dbReference>
<dbReference type="SFLD" id="SFLDG01118">
    <property type="entry name" value="activating_enzymes__group_2"/>
    <property type="match status" value="1"/>
</dbReference>
<dbReference type="Pfam" id="PF04055">
    <property type="entry name" value="Radical_SAM"/>
    <property type="match status" value="1"/>
</dbReference>
<keyword evidence="12" id="KW-0456">Lyase</keyword>
<dbReference type="GO" id="GO:0043365">
    <property type="term" value="F:[formate-C-acetyltransferase]-activating enzyme activity"/>
    <property type="evidence" value="ECO:0007669"/>
    <property type="project" value="UniProtKB-EC"/>
</dbReference>
<dbReference type="InterPro" id="IPR034457">
    <property type="entry name" value="Organic_radical-activating"/>
</dbReference>
<dbReference type="CDD" id="cd01335">
    <property type="entry name" value="Radical_SAM"/>
    <property type="match status" value="1"/>
</dbReference>
<evidence type="ECO:0000256" key="7">
    <source>
        <dbReference type="ARBA" id="ARBA00023004"/>
    </source>
</evidence>
<dbReference type="PANTHER" id="PTHR30352:SF4">
    <property type="entry name" value="PYRUVATE FORMATE-LYASE 2-ACTIVATING ENZYME"/>
    <property type="match status" value="1"/>
</dbReference>
<dbReference type="InterPro" id="IPR013785">
    <property type="entry name" value="Aldolase_TIM"/>
</dbReference>
<dbReference type="SUPFAM" id="SSF54862">
    <property type="entry name" value="4Fe-4S ferredoxins"/>
    <property type="match status" value="1"/>
</dbReference>
<evidence type="ECO:0000259" key="11">
    <source>
        <dbReference type="PROSITE" id="PS51918"/>
    </source>
</evidence>
<dbReference type="Pfam" id="PF12838">
    <property type="entry name" value="Fer4_7"/>
    <property type="match status" value="1"/>
</dbReference>
<evidence type="ECO:0000256" key="2">
    <source>
        <dbReference type="ARBA" id="ARBA00009777"/>
    </source>
</evidence>
<dbReference type="InterPro" id="IPR058240">
    <property type="entry name" value="rSAM_sf"/>
</dbReference>
<comment type="caution">
    <text evidence="12">The sequence shown here is derived from an EMBL/GenBank/DDBJ whole genome shotgun (WGS) entry which is preliminary data.</text>
</comment>
<dbReference type="PROSITE" id="PS51379">
    <property type="entry name" value="4FE4S_FER_2"/>
    <property type="match status" value="2"/>
</dbReference>
<gene>
    <name evidence="12" type="ORF">J2Z42_002686</name>
</gene>
<dbReference type="SFLD" id="SFLDS00029">
    <property type="entry name" value="Radical_SAM"/>
    <property type="match status" value="1"/>
</dbReference>
<evidence type="ECO:0000256" key="4">
    <source>
        <dbReference type="ARBA" id="ARBA00022691"/>
    </source>
</evidence>
<comment type="catalytic activity">
    <reaction evidence="9">
        <text>glycyl-[protein] + reduced [flavodoxin] + S-adenosyl-L-methionine = glycin-2-yl radical-[protein] + semiquinone [flavodoxin] + 5'-deoxyadenosine + L-methionine + H(+)</text>
        <dbReference type="Rhea" id="RHEA:61976"/>
        <dbReference type="Rhea" id="RHEA-COMP:10622"/>
        <dbReference type="Rhea" id="RHEA-COMP:14480"/>
        <dbReference type="Rhea" id="RHEA-COMP:15993"/>
        <dbReference type="Rhea" id="RHEA-COMP:15994"/>
        <dbReference type="ChEBI" id="CHEBI:15378"/>
        <dbReference type="ChEBI" id="CHEBI:17319"/>
        <dbReference type="ChEBI" id="CHEBI:29947"/>
        <dbReference type="ChEBI" id="CHEBI:32722"/>
        <dbReference type="ChEBI" id="CHEBI:57618"/>
        <dbReference type="ChEBI" id="CHEBI:57844"/>
        <dbReference type="ChEBI" id="CHEBI:59789"/>
        <dbReference type="ChEBI" id="CHEBI:140311"/>
    </reaction>
</comment>
<dbReference type="InterPro" id="IPR040074">
    <property type="entry name" value="BssD/PflA/YjjW"/>
</dbReference>
<keyword evidence="5" id="KW-0479">Metal-binding</keyword>
<dbReference type="Proteomes" id="UP001519307">
    <property type="component" value="Unassembled WGS sequence"/>
</dbReference>
<dbReference type="Gene3D" id="3.20.20.70">
    <property type="entry name" value="Aldolase class I"/>
    <property type="match status" value="1"/>
</dbReference>
<feature type="domain" description="4Fe-4S ferredoxin-type" evidence="10">
    <location>
        <begin position="47"/>
        <end position="76"/>
    </location>
</feature>
<evidence type="ECO:0000256" key="1">
    <source>
        <dbReference type="ARBA" id="ARBA00001966"/>
    </source>
</evidence>
<keyword evidence="12" id="KW-0670">Pyruvate</keyword>
<keyword evidence="6 12" id="KW-0560">Oxidoreductase</keyword>
<evidence type="ECO:0000256" key="6">
    <source>
        <dbReference type="ARBA" id="ARBA00023002"/>
    </source>
</evidence>
<evidence type="ECO:0000313" key="13">
    <source>
        <dbReference type="Proteomes" id="UP001519307"/>
    </source>
</evidence>
<evidence type="ECO:0000313" key="12">
    <source>
        <dbReference type="EMBL" id="MBP2033969.1"/>
    </source>
</evidence>
<comment type="similarity">
    <text evidence="2">Belongs to the organic radical-activating enzymes family.</text>
</comment>
<evidence type="ECO:0000256" key="9">
    <source>
        <dbReference type="ARBA" id="ARBA00047365"/>
    </source>
</evidence>
<dbReference type="PROSITE" id="PS51918">
    <property type="entry name" value="RADICAL_SAM"/>
    <property type="match status" value="1"/>
</dbReference>
<feature type="domain" description="Radical SAM core" evidence="11">
    <location>
        <begin position="16"/>
        <end position="299"/>
    </location>
</feature>
<evidence type="ECO:0000256" key="5">
    <source>
        <dbReference type="ARBA" id="ARBA00022723"/>
    </source>
</evidence>
<accession>A0ABS4KYM0</accession>
<protein>
    <submittedName>
        <fullName evidence="12">Pyruvate formate lyase activating enzyme</fullName>
        <ecNumber evidence="12">1.97.1.4</ecNumber>
    </submittedName>
</protein>
<dbReference type="InterPro" id="IPR017896">
    <property type="entry name" value="4Fe4S_Fe-S-bd"/>
</dbReference>
<evidence type="ECO:0000256" key="8">
    <source>
        <dbReference type="ARBA" id="ARBA00023014"/>
    </source>
</evidence>
<name>A0ABS4KYM0_9CLOT</name>
<dbReference type="EMBL" id="JAGGLM010000027">
    <property type="protein sequence ID" value="MBP2033969.1"/>
    <property type="molecule type" value="Genomic_DNA"/>
</dbReference>
<sequence>MSQVAYVSNIQKFCVHDGPGIRTVVFFMGCPLRCKWCQNPENFIKKQVLMTDSSKCINCKACYKVCKNTFNKVNSDGNINIYVDRINCKGCGKCAEVCLTGARTLCGKKMNVEEVYSEVMKDESFFKESGGGITLSGGEATLYHGFANELFGEIKKKGISTAVETCGYCSRKAIKEIALNTDVFLYDIKLITANRHKKWTGVDNRIILENFEYLLSINKNIIVRIPLIPNVNDGDEFLNIIEFLKCYNKINNIHILPFHQIGSSKYKLLEKHYDMEDVDECSWETAELCKKLMQEQGFKVNIGGWDY</sequence>
<proteinExistence type="inferred from homology"/>
<reference evidence="12 13" key="1">
    <citation type="submission" date="2021-03" db="EMBL/GenBank/DDBJ databases">
        <title>Genomic Encyclopedia of Type Strains, Phase IV (KMG-IV): sequencing the most valuable type-strain genomes for metagenomic binning, comparative biology and taxonomic classification.</title>
        <authorList>
            <person name="Goeker M."/>
        </authorList>
    </citation>
    <scope>NUCLEOTIDE SEQUENCE [LARGE SCALE GENOMIC DNA]</scope>
    <source>
        <strain evidence="12 13">DSM 28783</strain>
    </source>
</reference>
<keyword evidence="13" id="KW-1185">Reference proteome</keyword>
<keyword evidence="4" id="KW-0949">S-adenosyl-L-methionine</keyword>
<dbReference type="EC" id="1.97.1.4" evidence="12"/>
<dbReference type="InterPro" id="IPR001989">
    <property type="entry name" value="Radical_activat_CS"/>
</dbReference>